<sequence>MELTDNSCGMGTKPGSDCVIFMSAYKSSYFTKKIFLLLKKEQKAQDLLNKHHVSSIMTNDRLLTPEGILKIQTSYNVYNQRTFFEFELYNQNDDIEDYDKFIEETKWCLSLIHSVEMLLDPSNFEASLFINMDSFLVFISDKKFQVDPLVFFMNEVMFICFELIDFDSGEPIRKENIYGRANNYNITPISKIKFFGSDEVLINNKRIPDIIFENVNSLLEKITRGRLILDKTSYLHNLLVITDSISNVTTYFQSVLGEKISNIKLDNISTKDTYDYYSQEYLGAVIIVNNEHRSEVLWDVQVLEILKMYILLNQIVSYDLTLDLKRTLDEKMYIDQLLLMSRAPIITTKAIKNIQLTESFEKFKESINFKISYLNMYSERRKNRNALLLNVLLYVISFIGSVGTFQILQEEFNLSFKISFIVLTSIFFVLGVLWISLERKK</sequence>
<keyword evidence="1" id="KW-0472">Membrane</keyword>
<feature type="transmembrane region" description="Helical" evidence="1">
    <location>
        <begin position="386"/>
        <end position="408"/>
    </location>
</feature>
<dbReference type="Proteomes" id="UP000678895">
    <property type="component" value="Unassembled WGS sequence"/>
</dbReference>
<evidence type="ECO:0000313" key="3">
    <source>
        <dbReference type="Proteomes" id="UP000678895"/>
    </source>
</evidence>
<name>A0A920CJ21_9BACL</name>
<protein>
    <submittedName>
        <fullName evidence="2">Uncharacterized protein</fullName>
    </submittedName>
</protein>
<keyword evidence="3" id="KW-1185">Reference proteome</keyword>
<organism evidence="2 3">
    <name type="scientific">Paenibacillus apis</name>
    <dbReference type="NCBI Taxonomy" id="1792174"/>
    <lineage>
        <taxon>Bacteria</taxon>
        <taxon>Bacillati</taxon>
        <taxon>Bacillota</taxon>
        <taxon>Bacilli</taxon>
        <taxon>Bacillales</taxon>
        <taxon>Paenibacillaceae</taxon>
        <taxon>Paenibacillus</taxon>
    </lineage>
</organism>
<gene>
    <name evidence="2" type="ORF">J41TS4_20390</name>
</gene>
<proteinExistence type="predicted"/>
<comment type="caution">
    <text evidence="2">The sequence shown here is derived from an EMBL/GenBank/DDBJ whole genome shotgun (WGS) entry which is preliminary data.</text>
</comment>
<keyword evidence="1" id="KW-1133">Transmembrane helix</keyword>
<evidence type="ECO:0000256" key="1">
    <source>
        <dbReference type="SAM" id="Phobius"/>
    </source>
</evidence>
<dbReference type="AlphaFoldDB" id="A0A920CJ21"/>
<keyword evidence="1" id="KW-0812">Transmembrane</keyword>
<feature type="transmembrane region" description="Helical" evidence="1">
    <location>
        <begin position="414"/>
        <end position="437"/>
    </location>
</feature>
<dbReference type="EMBL" id="BORS01000006">
    <property type="protein sequence ID" value="GIO42281.1"/>
    <property type="molecule type" value="Genomic_DNA"/>
</dbReference>
<reference evidence="2" key="1">
    <citation type="submission" date="2021-03" db="EMBL/GenBank/DDBJ databases">
        <title>Antimicrobial resistance genes in bacteria isolated from Japanese honey, and their potential for conferring macrolide and lincosamide resistance in the American foulbrood pathogen Paenibacillus larvae.</title>
        <authorList>
            <person name="Okamoto M."/>
            <person name="Kumagai M."/>
            <person name="Kanamori H."/>
            <person name="Takamatsu D."/>
        </authorList>
    </citation>
    <scope>NUCLEOTIDE SEQUENCE</scope>
    <source>
        <strain evidence="2">J41TS4</strain>
    </source>
</reference>
<evidence type="ECO:0000313" key="2">
    <source>
        <dbReference type="EMBL" id="GIO42281.1"/>
    </source>
</evidence>
<accession>A0A920CJ21</accession>